<dbReference type="GO" id="GO:0003677">
    <property type="term" value="F:DNA binding"/>
    <property type="evidence" value="ECO:0007669"/>
    <property type="project" value="InterPro"/>
</dbReference>
<accession>A0AAW8LPV7</accession>
<organism evidence="2 3">
    <name type="scientific">Agrobacterium tumefaciens</name>
    <dbReference type="NCBI Taxonomy" id="358"/>
    <lineage>
        <taxon>Bacteria</taxon>
        <taxon>Pseudomonadati</taxon>
        <taxon>Pseudomonadota</taxon>
        <taxon>Alphaproteobacteria</taxon>
        <taxon>Hyphomicrobiales</taxon>
        <taxon>Rhizobiaceae</taxon>
        <taxon>Rhizobium/Agrobacterium group</taxon>
        <taxon>Agrobacterium</taxon>
        <taxon>Agrobacterium tumefaciens complex</taxon>
    </lineage>
</organism>
<dbReference type="InterPro" id="IPR013321">
    <property type="entry name" value="Arc_rbn_hlx_hlx"/>
</dbReference>
<evidence type="ECO:0000313" key="2">
    <source>
        <dbReference type="EMBL" id="MDR6700713.1"/>
    </source>
</evidence>
<dbReference type="InterPro" id="IPR005569">
    <property type="entry name" value="Arc_DNA-bd_dom"/>
</dbReference>
<proteinExistence type="predicted"/>
<evidence type="ECO:0000313" key="3">
    <source>
        <dbReference type="Proteomes" id="UP001265315"/>
    </source>
</evidence>
<comment type="caution">
    <text evidence="2">The sequence shown here is derived from an EMBL/GenBank/DDBJ whole genome shotgun (WGS) entry which is preliminary data.</text>
</comment>
<dbReference type="EMBL" id="JAVDSW010000001">
    <property type="protein sequence ID" value="MDR6700713.1"/>
    <property type="molecule type" value="Genomic_DNA"/>
</dbReference>
<dbReference type="AlphaFoldDB" id="A0AAW8LPV7"/>
<name>A0AAW8LPV7_AGRTU</name>
<dbReference type="InterPro" id="IPR010985">
    <property type="entry name" value="Ribbon_hlx_hlx"/>
</dbReference>
<gene>
    <name evidence="2" type="ORF">J2W61_000541</name>
</gene>
<dbReference type="RefSeq" id="WP_209689580.1">
    <property type="nucleotide sequence ID" value="NZ_JAGIPM010000004.1"/>
</dbReference>
<feature type="domain" description="Arc-like DNA binding" evidence="1">
    <location>
        <begin position="4"/>
        <end position="41"/>
    </location>
</feature>
<dbReference type="GO" id="GO:0006355">
    <property type="term" value="P:regulation of DNA-templated transcription"/>
    <property type="evidence" value="ECO:0007669"/>
    <property type="project" value="InterPro"/>
</dbReference>
<evidence type="ECO:0000259" key="1">
    <source>
        <dbReference type="Pfam" id="PF03869"/>
    </source>
</evidence>
<protein>
    <submittedName>
        <fullName evidence="2">HicB family RNase H-like nuclease</fullName>
    </submittedName>
</protein>
<dbReference type="Proteomes" id="UP001265315">
    <property type="component" value="Unassembled WGS sequence"/>
</dbReference>
<dbReference type="Pfam" id="PF03869">
    <property type="entry name" value="Arc"/>
    <property type="match status" value="1"/>
</dbReference>
<reference evidence="2" key="1">
    <citation type="submission" date="2023-07" db="EMBL/GenBank/DDBJ databases">
        <title>Sorghum-associated microbial communities from plants grown in Nebraska, USA.</title>
        <authorList>
            <person name="Schachtman D."/>
        </authorList>
    </citation>
    <scope>NUCLEOTIDE SEQUENCE</scope>
    <source>
        <strain evidence="2">1457</strain>
    </source>
</reference>
<dbReference type="SUPFAM" id="SSF47598">
    <property type="entry name" value="Ribbon-helix-helix"/>
    <property type="match status" value="1"/>
</dbReference>
<sequence>MATFTKLMVRLPDEIKAFVEKEASRNGNSQNSEIIRCIREKMDRAEMKTASD</sequence>
<dbReference type="Gene3D" id="1.10.1220.10">
    <property type="entry name" value="Met repressor-like"/>
    <property type="match status" value="1"/>
</dbReference>